<evidence type="ECO:0000313" key="7">
    <source>
        <dbReference type="EMBL" id="MDU0808339.1"/>
    </source>
</evidence>
<dbReference type="InterPro" id="IPR008947">
    <property type="entry name" value="PLipase_C/P1_nuclease_dom_sf"/>
</dbReference>
<keyword evidence="2" id="KW-0479">Metal-binding</keyword>
<keyword evidence="4" id="KW-0378">Hydrolase</keyword>
<evidence type="ECO:0000256" key="2">
    <source>
        <dbReference type="ARBA" id="ARBA00022723"/>
    </source>
</evidence>
<evidence type="ECO:0000313" key="8">
    <source>
        <dbReference type="Proteomes" id="UP001249959"/>
    </source>
</evidence>
<keyword evidence="8" id="KW-1185">Reference proteome</keyword>
<dbReference type="Pfam" id="PF02265">
    <property type="entry name" value="S1-P1_nuclease"/>
    <property type="match status" value="1"/>
</dbReference>
<sequence>MKYFLCCLFVCQQAYAHLPWGFYAHKKINKQAIFTLPPPLINLYKRHINAIERFAVLPDQRRHSLDQEAARHYIDLDRYPKEQIKYMTWENALNYYSEDSLQKHGIVPWNILTYYKQLKYAFTVRDTIRIIKLSAELGHYVADAHVPLHTTSNYDGQQTNQVGIHSFWESKIPEQIQEQLDDWTGPAEYIPNVLRDAWDWIFESHSLLAHVFQGERLINERMSDSKKYKHGQKGMNLEKLYSEQYINAYHKQLDNQVEKRYRESVKHIGNLWYSAWLEAGEPDFK</sequence>
<proteinExistence type="predicted"/>
<evidence type="ECO:0000256" key="6">
    <source>
        <dbReference type="ARBA" id="ARBA00023180"/>
    </source>
</evidence>
<dbReference type="Proteomes" id="UP001249959">
    <property type="component" value="Unassembled WGS sequence"/>
</dbReference>
<dbReference type="CDD" id="cd10981">
    <property type="entry name" value="ZnPC_S1P1"/>
    <property type="match status" value="1"/>
</dbReference>
<accession>A0ABU3TR58</accession>
<keyword evidence="5" id="KW-1015">Disulfide bond</keyword>
<dbReference type="EMBL" id="JAVNWW010000001">
    <property type="protein sequence ID" value="MDU0808339.1"/>
    <property type="molecule type" value="Genomic_DNA"/>
</dbReference>
<dbReference type="RefSeq" id="WP_315575329.1">
    <property type="nucleotide sequence ID" value="NZ_JARDXH010000002.1"/>
</dbReference>
<reference evidence="7 8" key="1">
    <citation type="submission" date="2023-09" db="EMBL/GenBank/DDBJ databases">
        <title>Aquirufa genomes.</title>
        <authorList>
            <person name="Pitt A."/>
        </authorList>
    </citation>
    <scope>NUCLEOTIDE SEQUENCE [LARGE SCALE GENOMIC DNA]</scope>
    <source>
        <strain evidence="7 8">LEOWEIH-7C</strain>
    </source>
</reference>
<dbReference type="InterPro" id="IPR003154">
    <property type="entry name" value="S1/P1nuclease"/>
</dbReference>
<comment type="caution">
    <text evidence="7">The sequence shown here is derived from an EMBL/GenBank/DDBJ whole genome shotgun (WGS) entry which is preliminary data.</text>
</comment>
<name>A0ABU3TR58_9BACT</name>
<protein>
    <submittedName>
        <fullName evidence="7">Zinc dependent phospholipase C family protein</fullName>
    </submittedName>
</protein>
<keyword evidence="3" id="KW-0255">Endonuclease</keyword>
<keyword evidence="6" id="KW-0325">Glycoprotein</keyword>
<organism evidence="7 8">
    <name type="scientific">Aquirufa regiilacus</name>
    <dbReference type="NCBI Taxonomy" id="3024868"/>
    <lineage>
        <taxon>Bacteria</taxon>
        <taxon>Pseudomonadati</taxon>
        <taxon>Bacteroidota</taxon>
        <taxon>Cytophagia</taxon>
        <taxon>Cytophagales</taxon>
        <taxon>Flectobacillaceae</taxon>
        <taxon>Aquirufa</taxon>
    </lineage>
</organism>
<dbReference type="Gene3D" id="1.10.575.10">
    <property type="entry name" value="P1 Nuclease"/>
    <property type="match status" value="1"/>
</dbReference>
<evidence type="ECO:0000256" key="3">
    <source>
        <dbReference type="ARBA" id="ARBA00022759"/>
    </source>
</evidence>
<gene>
    <name evidence="7" type="ORF">PQG45_04740</name>
</gene>
<evidence type="ECO:0000256" key="1">
    <source>
        <dbReference type="ARBA" id="ARBA00022722"/>
    </source>
</evidence>
<evidence type="ECO:0000256" key="5">
    <source>
        <dbReference type="ARBA" id="ARBA00023157"/>
    </source>
</evidence>
<keyword evidence="1" id="KW-0540">Nuclease</keyword>
<evidence type="ECO:0000256" key="4">
    <source>
        <dbReference type="ARBA" id="ARBA00022801"/>
    </source>
</evidence>
<dbReference type="SUPFAM" id="SSF48537">
    <property type="entry name" value="Phospholipase C/P1 nuclease"/>
    <property type="match status" value="1"/>
</dbReference>